<sequence>MPLLFLLKFLPFLLKLKGPAKIAGVFLKGNWDKVLVAVGIILLATLIHFKNNTIDRQEAVIASYVVILQKAAEANLTNQKTIDSLESANASFAEAMIVREEVRAAASVAAADRARRAQIRLDDTRTQLRDLENETPTCADISRIDIGAACPLSTELMRRAAAGDFDRN</sequence>
<comment type="caution">
    <text evidence="1">The sequence shown here is derived from an EMBL/GenBank/DDBJ whole genome shotgun (WGS) entry which is preliminary data.</text>
</comment>
<reference evidence="1" key="1">
    <citation type="journal article" date="2015" name="Nature">
        <title>Complex archaea that bridge the gap between prokaryotes and eukaryotes.</title>
        <authorList>
            <person name="Spang A."/>
            <person name="Saw J.H."/>
            <person name="Jorgensen S.L."/>
            <person name="Zaremba-Niedzwiedzka K."/>
            <person name="Martijn J."/>
            <person name="Lind A.E."/>
            <person name="van Eijk R."/>
            <person name="Schleper C."/>
            <person name="Guy L."/>
            <person name="Ettema T.J."/>
        </authorList>
    </citation>
    <scope>NUCLEOTIDE SEQUENCE</scope>
</reference>
<dbReference type="EMBL" id="LAZR01000299">
    <property type="protein sequence ID" value="KKN76174.1"/>
    <property type="molecule type" value="Genomic_DNA"/>
</dbReference>
<dbReference type="AlphaFoldDB" id="A0A0F9TAF8"/>
<evidence type="ECO:0000313" key="1">
    <source>
        <dbReference type="EMBL" id="KKN76174.1"/>
    </source>
</evidence>
<protein>
    <submittedName>
        <fullName evidence="1">Uncharacterized protein</fullName>
    </submittedName>
</protein>
<organism evidence="1">
    <name type="scientific">marine sediment metagenome</name>
    <dbReference type="NCBI Taxonomy" id="412755"/>
    <lineage>
        <taxon>unclassified sequences</taxon>
        <taxon>metagenomes</taxon>
        <taxon>ecological metagenomes</taxon>
    </lineage>
</organism>
<accession>A0A0F9TAF8</accession>
<gene>
    <name evidence="1" type="ORF">LCGC14_0373850</name>
</gene>
<proteinExistence type="predicted"/>
<name>A0A0F9TAF8_9ZZZZ</name>